<dbReference type="RefSeq" id="WP_119786346.1">
    <property type="nucleotide sequence ID" value="NZ_QYUQ01000002.1"/>
</dbReference>
<comment type="caution">
    <text evidence="1">The sequence shown here is derived from an EMBL/GenBank/DDBJ whole genome shotgun (WGS) entry which is preliminary data.</text>
</comment>
<accession>A0A3A3GKK0</accession>
<sequence length="350" mass="38172">MSNPRWKQRPPGSNWGDFGADDQLGRLNLITPEKLKQGLAEVQDGRAFCLSLPLDYPGGSALNPNRHPPILRPTLRRGKVNVNCQLGELEPGRPDVLSDDLAILHLQYSTQWDGLPHVGSMFDVFGDGKLRPVYYNGYAAGTDLIGPADVADAGLPPNIKPESTSCARALGIEHMAQTCVQGRAAMIDLRAHYGDGHTLIGYEELMRVLDKDGVEIEAGDIVCIHTGFADVVLGMNRQPDPAVLKQSCAVLDGRDERLLQWITDSNLAAIATDNYAVEAYPARDDDHCCASLPLHEHCLFKLGVHLGELWHLTPLAAWLRARGRYRFLLTAPPLKLPGAFASPVTPVATV</sequence>
<dbReference type="InterPro" id="IPR007325">
    <property type="entry name" value="KFase/CYL"/>
</dbReference>
<dbReference type="InterPro" id="IPR037175">
    <property type="entry name" value="KFase_sf"/>
</dbReference>
<dbReference type="Pfam" id="PF04199">
    <property type="entry name" value="Cyclase"/>
    <property type="match status" value="1"/>
</dbReference>
<dbReference type="GO" id="GO:0004061">
    <property type="term" value="F:arylformamidase activity"/>
    <property type="evidence" value="ECO:0007669"/>
    <property type="project" value="InterPro"/>
</dbReference>
<dbReference type="PANTHER" id="PTHR34861:SF10">
    <property type="entry name" value="CYCLASE"/>
    <property type="match status" value="1"/>
</dbReference>
<keyword evidence="2" id="KW-1185">Reference proteome</keyword>
<name>A0A3A3GKK0_9BURK</name>
<dbReference type="AlphaFoldDB" id="A0A3A3GKK0"/>
<dbReference type="GO" id="GO:0019441">
    <property type="term" value="P:L-tryptophan catabolic process to kynurenine"/>
    <property type="evidence" value="ECO:0007669"/>
    <property type="project" value="InterPro"/>
</dbReference>
<protein>
    <submittedName>
        <fullName evidence="1">Cyclase family protein</fullName>
    </submittedName>
</protein>
<dbReference type="Gene3D" id="3.50.30.50">
    <property type="entry name" value="Putative cyclase"/>
    <property type="match status" value="1"/>
</dbReference>
<evidence type="ECO:0000313" key="1">
    <source>
        <dbReference type="EMBL" id="RJG02846.1"/>
    </source>
</evidence>
<proteinExistence type="predicted"/>
<reference evidence="2" key="1">
    <citation type="submission" date="2018-09" db="EMBL/GenBank/DDBJ databases">
        <authorList>
            <person name="Zhu H."/>
        </authorList>
    </citation>
    <scope>NUCLEOTIDE SEQUENCE [LARGE SCALE GENOMIC DNA]</scope>
    <source>
        <strain evidence="2">K1S02-23</strain>
    </source>
</reference>
<dbReference type="OrthoDB" id="7067800at2"/>
<organism evidence="1 2">
    <name type="scientific">Noviherbaspirillum sedimenti</name>
    <dbReference type="NCBI Taxonomy" id="2320865"/>
    <lineage>
        <taxon>Bacteria</taxon>
        <taxon>Pseudomonadati</taxon>
        <taxon>Pseudomonadota</taxon>
        <taxon>Betaproteobacteria</taxon>
        <taxon>Burkholderiales</taxon>
        <taxon>Oxalobacteraceae</taxon>
        <taxon>Noviherbaspirillum</taxon>
    </lineage>
</organism>
<gene>
    <name evidence="1" type="ORF">D3878_15705</name>
</gene>
<dbReference type="EMBL" id="QYUQ01000002">
    <property type="protein sequence ID" value="RJG02846.1"/>
    <property type="molecule type" value="Genomic_DNA"/>
</dbReference>
<dbReference type="SUPFAM" id="SSF102198">
    <property type="entry name" value="Putative cyclase"/>
    <property type="match status" value="1"/>
</dbReference>
<evidence type="ECO:0000313" key="2">
    <source>
        <dbReference type="Proteomes" id="UP000266327"/>
    </source>
</evidence>
<dbReference type="PANTHER" id="PTHR34861">
    <property type="match status" value="1"/>
</dbReference>
<dbReference type="Proteomes" id="UP000266327">
    <property type="component" value="Unassembled WGS sequence"/>
</dbReference>